<dbReference type="RefSeq" id="WP_196099609.1">
    <property type="nucleotide sequence ID" value="NZ_CP064939.1"/>
</dbReference>
<feature type="chain" id="PRO_5033065181" description="Lipoprotein" evidence="2">
    <location>
        <begin position="25"/>
        <end position="214"/>
    </location>
</feature>
<protein>
    <recommendedName>
        <fullName evidence="5">Lipoprotein</fullName>
    </recommendedName>
</protein>
<dbReference type="AlphaFoldDB" id="A0A7S9L0G7"/>
<proteinExistence type="predicted"/>
<evidence type="ECO:0000256" key="1">
    <source>
        <dbReference type="SAM" id="MobiDB-lite"/>
    </source>
</evidence>
<keyword evidence="2" id="KW-0732">Signal</keyword>
<evidence type="ECO:0000256" key="2">
    <source>
        <dbReference type="SAM" id="SignalP"/>
    </source>
</evidence>
<dbReference type="Proteomes" id="UP000594759">
    <property type="component" value="Chromosome"/>
</dbReference>
<evidence type="ECO:0000313" key="3">
    <source>
        <dbReference type="EMBL" id="QPH40153.1"/>
    </source>
</evidence>
<sequence length="214" mass="24448">MKNLKTLFTLLIAVLCYSCTGSTGGEGDKTGTETPKETPSGETQKGDYTRLYAMGNECKITTEEVANLFDVDASKITTRVFPANRSADVRCEYRLALGDNTVVFKVSAFRSTMDQVTKSFKEWTDPTYVFYDYVSRSASGDQLIEKHVNQERLFVLNPNYENELFIEYGIDFSARYKEKLNASEAQKAKWSAEEERIKQIAYKAIDFLEEKYRD</sequence>
<feature type="signal peptide" evidence="2">
    <location>
        <begin position="1"/>
        <end position="24"/>
    </location>
</feature>
<dbReference type="EMBL" id="CP064939">
    <property type="protein sequence ID" value="QPH40153.1"/>
    <property type="molecule type" value="Genomic_DNA"/>
</dbReference>
<feature type="compositionally biased region" description="Basic and acidic residues" evidence="1">
    <location>
        <begin position="26"/>
        <end position="36"/>
    </location>
</feature>
<dbReference type="KEGG" id="pex:IZT61_02410"/>
<evidence type="ECO:0000313" key="4">
    <source>
        <dbReference type="Proteomes" id="UP000594759"/>
    </source>
</evidence>
<gene>
    <name evidence="3" type="ORF">IZT61_02410</name>
</gene>
<keyword evidence="4" id="KW-1185">Reference proteome</keyword>
<reference evidence="3 4" key="1">
    <citation type="submission" date="2020-11" db="EMBL/GenBank/DDBJ databases">
        <title>Pedobacter endophytica, an endophytic bacteria isolated form Carex pumila.</title>
        <authorList>
            <person name="Peng Y."/>
            <person name="Jiang L."/>
            <person name="Lee J."/>
        </authorList>
    </citation>
    <scope>NUCLEOTIDE SEQUENCE [LARGE SCALE GENOMIC DNA]</scope>
    <source>
        <strain evidence="3 4">JBR3-12</strain>
    </source>
</reference>
<name>A0A7S9L0G7_9SPHI</name>
<organism evidence="3 4">
    <name type="scientific">Pedobacter endophyticus</name>
    <dbReference type="NCBI Taxonomy" id="2789740"/>
    <lineage>
        <taxon>Bacteria</taxon>
        <taxon>Pseudomonadati</taxon>
        <taxon>Bacteroidota</taxon>
        <taxon>Sphingobacteriia</taxon>
        <taxon>Sphingobacteriales</taxon>
        <taxon>Sphingobacteriaceae</taxon>
        <taxon>Pedobacter</taxon>
    </lineage>
</organism>
<feature type="region of interest" description="Disordered" evidence="1">
    <location>
        <begin position="23"/>
        <end position="46"/>
    </location>
</feature>
<evidence type="ECO:0008006" key="5">
    <source>
        <dbReference type="Google" id="ProtNLM"/>
    </source>
</evidence>
<accession>A0A7S9L0G7</accession>